<dbReference type="RefSeq" id="WP_271925326.1">
    <property type="nucleotide sequence ID" value="NZ_JAQNDO010000001.1"/>
</dbReference>
<proteinExistence type="predicted"/>
<gene>
    <name evidence="2" type="ORF">POL67_36885</name>
</gene>
<comment type="caution">
    <text evidence="2">The sequence shown here is derived from an EMBL/GenBank/DDBJ whole genome shotgun (WGS) entry which is preliminary data.</text>
</comment>
<dbReference type="Proteomes" id="UP001221411">
    <property type="component" value="Unassembled WGS sequence"/>
</dbReference>
<evidence type="ECO:0000313" key="3">
    <source>
        <dbReference type="Proteomes" id="UP001221411"/>
    </source>
</evidence>
<name>A0ABT5EYQ2_9BACT</name>
<organism evidence="2 3">
    <name type="scientific">Polyangium mundeleinium</name>
    <dbReference type="NCBI Taxonomy" id="2995306"/>
    <lineage>
        <taxon>Bacteria</taxon>
        <taxon>Pseudomonadati</taxon>
        <taxon>Myxococcota</taxon>
        <taxon>Polyangia</taxon>
        <taxon>Polyangiales</taxon>
        <taxon>Polyangiaceae</taxon>
        <taxon>Polyangium</taxon>
    </lineage>
</organism>
<accession>A0ABT5EYQ2</accession>
<reference evidence="2 3" key="1">
    <citation type="submission" date="2022-11" db="EMBL/GenBank/DDBJ databases">
        <title>Minimal conservation of predation-associated metabolite biosynthetic gene clusters underscores biosynthetic potential of Myxococcota including descriptions for ten novel species: Archangium lansinium sp. nov., Myxococcus landrumus sp. nov., Nannocystis bai.</title>
        <authorList>
            <person name="Ahearne A."/>
            <person name="Stevens C."/>
            <person name="Dowd S."/>
        </authorList>
    </citation>
    <scope>NUCLEOTIDE SEQUENCE [LARGE SCALE GENOMIC DNA]</scope>
    <source>
        <strain evidence="2 3">RJM3</strain>
    </source>
</reference>
<dbReference type="EMBL" id="JAQNDO010000001">
    <property type="protein sequence ID" value="MDC0746963.1"/>
    <property type="molecule type" value="Genomic_DNA"/>
</dbReference>
<protein>
    <submittedName>
        <fullName evidence="2">Uncharacterized protein</fullName>
    </submittedName>
</protein>
<sequence>MSTRRAWTTAPVSLTSRDGLSYGRPMIPGKTVQLPTELLARYDRLAEHENEARERAGLSPISGLDLLHVVAARFAGLPTPHDVDLDAIRAREGLSADMRTPPHGGRASLNISDPPNPPIDDDARHAPKGSTS</sequence>
<evidence type="ECO:0000256" key="1">
    <source>
        <dbReference type="SAM" id="MobiDB-lite"/>
    </source>
</evidence>
<evidence type="ECO:0000313" key="2">
    <source>
        <dbReference type="EMBL" id="MDC0746963.1"/>
    </source>
</evidence>
<keyword evidence="3" id="KW-1185">Reference proteome</keyword>
<feature type="region of interest" description="Disordered" evidence="1">
    <location>
        <begin position="94"/>
        <end position="132"/>
    </location>
</feature>